<evidence type="ECO:0000313" key="2">
    <source>
        <dbReference type="EMBL" id="SVD31499.1"/>
    </source>
</evidence>
<protein>
    <recommendedName>
        <fullName evidence="1">Phosphoribulokinase/uridine kinase domain-containing protein</fullName>
    </recommendedName>
</protein>
<gene>
    <name evidence="2" type="ORF">METZ01_LOCUS384353</name>
</gene>
<organism evidence="2">
    <name type="scientific">marine metagenome</name>
    <dbReference type="NCBI Taxonomy" id="408172"/>
    <lineage>
        <taxon>unclassified sequences</taxon>
        <taxon>metagenomes</taxon>
        <taxon>ecological metagenomes</taxon>
    </lineage>
</organism>
<dbReference type="InterPro" id="IPR006083">
    <property type="entry name" value="PRK/URK"/>
</dbReference>
<dbReference type="GO" id="GO:0005524">
    <property type="term" value="F:ATP binding"/>
    <property type="evidence" value="ECO:0007669"/>
    <property type="project" value="InterPro"/>
</dbReference>
<dbReference type="EMBL" id="UINC01142888">
    <property type="protein sequence ID" value="SVD31499.1"/>
    <property type="molecule type" value="Genomic_DNA"/>
</dbReference>
<dbReference type="InterPro" id="IPR027417">
    <property type="entry name" value="P-loop_NTPase"/>
</dbReference>
<accession>A0A382UB64</accession>
<dbReference type="GO" id="GO:0016301">
    <property type="term" value="F:kinase activity"/>
    <property type="evidence" value="ECO:0007669"/>
    <property type="project" value="InterPro"/>
</dbReference>
<dbReference type="Gene3D" id="3.40.50.300">
    <property type="entry name" value="P-loop containing nucleotide triphosphate hydrolases"/>
    <property type="match status" value="1"/>
</dbReference>
<name>A0A382UB64_9ZZZZ</name>
<proteinExistence type="predicted"/>
<sequence>MDLKIFIDVDADLRLLKRLERDIKESPQGYPFRDESIP</sequence>
<dbReference type="Pfam" id="PF00485">
    <property type="entry name" value="PRK"/>
    <property type="match status" value="1"/>
</dbReference>
<dbReference type="AlphaFoldDB" id="A0A382UB64"/>
<evidence type="ECO:0000259" key="1">
    <source>
        <dbReference type="Pfam" id="PF00485"/>
    </source>
</evidence>
<reference evidence="2" key="1">
    <citation type="submission" date="2018-05" db="EMBL/GenBank/DDBJ databases">
        <authorList>
            <person name="Lanie J.A."/>
            <person name="Ng W.-L."/>
            <person name="Kazmierczak K.M."/>
            <person name="Andrzejewski T.M."/>
            <person name="Davidsen T.M."/>
            <person name="Wayne K.J."/>
            <person name="Tettelin H."/>
            <person name="Glass J.I."/>
            <person name="Rusch D."/>
            <person name="Podicherti R."/>
            <person name="Tsui H.-C.T."/>
            <person name="Winkler M.E."/>
        </authorList>
    </citation>
    <scope>NUCLEOTIDE SEQUENCE</scope>
</reference>
<feature type="domain" description="Phosphoribulokinase/uridine kinase" evidence="1">
    <location>
        <begin position="1"/>
        <end position="25"/>
    </location>
</feature>